<evidence type="ECO:0000256" key="3">
    <source>
        <dbReference type="ARBA" id="ARBA00022475"/>
    </source>
</evidence>
<dbReference type="Gene3D" id="1.20.1070.10">
    <property type="entry name" value="Rhodopsin 7-helix transmembrane proteins"/>
    <property type="match status" value="1"/>
</dbReference>
<dbReference type="OrthoDB" id="6022531at2759"/>
<protein>
    <recommendedName>
        <fullName evidence="13">G-protein coupled receptors family 1 profile domain-containing protein</fullName>
    </recommendedName>
</protein>
<dbReference type="PROSITE" id="PS50262">
    <property type="entry name" value="G_PROTEIN_RECEP_F1_2"/>
    <property type="match status" value="1"/>
</dbReference>
<feature type="transmembrane region" description="Helical" evidence="12">
    <location>
        <begin position="477"/>
        <end position="500"/>
    </location>
</feature>
<dbReference type="Pfam" id="PF13855">
    <property type="entry name" value="LRR_8"/>
    <property type="match status" value="2"/>
</dbReference>
<dbReference type="SMART" id="SM00369">
    <property type="entry name" value="LRR_TYP"/>
    <property type="match status" value="4"/>
</dbReference>
<dbReference type="PRINTS" id="PR00237">
    <property type="entry name" value="GPCRRHODOPSN"/>
</dbReference>
<keyword evidence="8" id="KW-0297">G-protein coupled receptor</keyword>
<dbReference type="Pfam" id="PF00001">
    <property type="entry name" value="7tm_1"/>
    <property type="match status" value="1"/>
</dbReference>
<evidence type="ECO:0000256" key="10">
    <source>
        <dbReference type="ARBA" id="ARBA00023170"/>
    </source>
</evidence>
<dbReference type="GO" id="GO:0009755">
    <property type="term" value="P:hormone-mediated signaling pathway"/>
    <property type="evidence" value="ECO:0007669"/>
    <property type="project" value="TreeGrafter"/>
</dbReference>
<dbReference type="GO" id="GO:0005886">
    <property type="term" value="C:plasma membrane"/>
    <property type="evidence" value="ECO:0007669"/>
    <property type="project" value="UniProtKB-SubCell"/>
</dbReference>
<feature type="transmembrane region" description="Helical" evidence="12">
    <location>
        <begin position="346"/>
        <end position="365"/>
    </location>
</feature>
<evidence type="ECO:0000259" key="13">
    <source>
        <dbReference type="PROSITE" id="PS50262"/>
    </source>
</evidence>
<dbReference type="InterPro" id="IPR032675">
    <property type="entry name" value="LRR_dom_sf"/>
</dbReference>
<evidence type="ECO:0000256" key="4">
    <source>
        <dbReference type="ARBA" id="ARBA00022614"/>
    </source>
</evidence>
<evidence type="ECO:0000256" key="1">
    <source>
        <dbReference type="ARBA" id="ARBA00004651"/>
    </source>
</evidence>
<proteinExistence type="inferred from homology"/>
<keyword evidence="4" id="KW-0433">Leucine-rich repeat</keyword>
<feature type="transmembrane region" description="Helical" evidence="12">
    <location>
        <begin position="427"/>
        <end position="447"/>
    </location>
</feature>
<evidence type="ECO:0000256" key="8">
    <source>
        <dbReference type="ARBA" id="ARBA00023040"/>
    </source>
</evidence>
<dbReference type="InterPro" id="IPR003591">
    <property type="entry name" value="Leu-rich_rpt_typical-subtyp"/>
</dbReference>
<evidence type="ECO:0000256" key="6">
    <source>
        <dbReference type="ARBA" id="ARBA00022737"/>
    </source>
</evidence>
<dbReference type="Gene3D" id="3.80.10.10">
    <property type="entry name" value="Ribonuclease Inhibitor"/>
    <property type="match status" value="2"/>
</dbReference>
<sequence length="626" mass="70420">MEGLYPEGCECRQGTTLFCRNMNLSRIPKNLPFNLTKLLLHGNLIENLTEDAFIDFPGLVSLVLDRNPLKRLPNYVFKGNPLLTNIHILDSKLEGIEEAAFWGLNSSISFLFLDGNSLTDSALSSLRHFRHIFMLDLARNEIELRHVSFPDISSVGNLYLSFNRIEQIREDTFASVNITNYLTLRGNRIQTMEENAFGRQNSLGVLDLSANKIRHLSSGVFSGLISLRELEFQSFHYCSYTPSVKHCHPNSDGENLVRNPFRISLRRGAAILCGSRTEIHRAKVEIGRNVAGISSTESLLGPWFLRVWVWTMAFLTCLGNGLVIWGRMKIKADNNIVTFSIKNLAAADFLMGLYLFVIGGVDFTLPGRYNSYSLVWRSSGMCSLAGALAMLSTQVSVLVLAFLSLDRVLVVGVAFPSYQLDMKHARTILAAIWLLGFALALFPVFAWNVVEYYGAGSGMCFPLHITDPYMKGWEYSAIVFFGINLLSLLVIVVSYSWMWMAIFRTRKNVDMGLRASNDWVFLVRFFLVVATDCLCWIPVIILKIVSILLVHIPESVVSPILVVFLPLNSALNPLIYTFSSLPFRKYAERNLIMPLKRYTSSFSFFAVLTPAIPTRSGVSDESKIDL</sequence>
<keyword evidence="10" id="KW-0675">Receptor</keyword>
<accession>A0A7R8X5A4</accession>
<dbReference type="PANTHER" id="PTHR24372:SF80">
    <property type="entry name" value="FI21465P1-RELATED"/>
    <property type="match status" value="1"/>
</dbReference>
<keyword evidence="7 12" id="KW-1133">Transmembrane helix</keyword>
<feature type="transmembrane region" description="Helical" evidence="12">
    <location>
        <begin position="385"/>
        <end position="415"/>
    </location>
</feature>
<feature type="transmembrane region" description="Helical" evidence="12">
    <location>
        <begin position="303"/>
        <end position="325"/>
    </location>
</feature>
<comment type="similarity">
    <text evidence="2">Belongs to the G-protein coupled receptor 1 family.</text>
</comment>
<evidence type="ECO:0000256" key="12">
    <source>
        <dbReference type="SAM" id="Phobius"/>
    </source>
</evidence>
<organism evidence="14">
    <name type="scientific">Darwinula stevensoni</name>
    <dbReference type="NCBI Taxonomy" id="69355"/>
    <lineage>
        <taxon>Eukaryota</taxon>
        <taxon>Metazoa</taxon>
        <taxon>Ecdysozoa</taxon>
        <taxon>Arthropoda</taxon>
        <taxon>Crustacea</taxon>
        <taxon>Oligostraca</taxon>
        <taxon>Ostracoda</taxon>
        <taxon>Podocopa</taxon>
        <taxon>Podocopida</taxon>
        <taxon>Darwinulocopina</taxon>
        <taxon>Darwinuloidea</taxon>
        <taxon>Darwinulidae</taxon>
        <taxon>Darwinula</taxon>
    </lineage>
</organism>
<dbReference type="InterPro" id="IPR000276">
    <property type="entry name" value="GPCR_Rhodpsn"/>
</dbReference>
<evidence type="ECO:0000256" key="9">
    <source>
        <dbReference type="ARBA" id="ARBA00023136"/>
    </source>
</evidence>
<reference evidence="14" key="1">
    <citation type="submission" date="2020-11" db="EMBL/GenBank/DDBJ databases">
        <authorList>
            <person name="Tran Van P."/>
        </authorList>
    </citation>
    <scope>NUCLEOTIDE SEQUENCE</scope>
</reference>
<dbReference type="InterPro" id="IPR017452">
    <property type="entry name" value="GPCR_Rhodpsn_7TM"/>
</dbReference>
<name>A0A7R8X5A4_9CRUS</name>
<dbReference type="PROSITE" id="PS51450">
    <property type="entry name" value="LRR"/>
    <property type="match status" value="1"/>
</dbReference>
<gene>
    <name evidence="14" type="ORF">DSTB1V02_LOCUS1198</name>
</gene>
<dbReference type="EMBL" id="LR899625">
    <property type="protein sequence ID" value="CAD7241198.1"/>
    <property type="molecule type" value="Genomic_DNA"/>
</dbReference>
<evidence type="ECO:0000256" key="2">
    <source>
        <dbReference type="ARBA" id="ARBA00010663"/>
    </source>
</evidence>
<feature type="transmembrane region" description="Helical" evidence="12">
    <location>
        <begin position="521"/>
        <end position="550"/>
    </location>
</feature>
<dbReference type="Proteomes" id="UP000677054">
    <property type="component" value="Unassembled WGS sequence"/>
</dbReference>
<dbReference type="SUPFAM" id="SSF52058">
    <property type="entry name" value="L domain-like"/>
    <property type="match status" value="1"/>
</dbReference>
<dbReference type="SUPFAM" id="SSF81321">
    <property type="entry name" value="Family A G protein-coupled receptor-like"/>
    <property type="match status" value="1"/>
</dbReference>
<evidence type="ECO:0000256" key="5">
    <source>
        <dbReference type="ARBA" id="ARBA00022692"/>
    </source>
</evidence>
<feature type="transmembrane region" description="Helical" evidence="12">
    <location>
        <begin position="556"/>
        <end position="576"/>
    </location>
</feature>
<dbReference type="EMBL" id="CAJPEV010000108">
    <property type="protein sequence ID" value="CAG0880697.1"/>
    <property type="molecule type" value="Genomic_DNA"/>
</dbReference>
<keyword evidence="11" id="KW-0807">Transducer</keyword>
<dbReference type="GO" id="GO:0008528">
    <property type="term" value="F:G protein-coupled peptide receptor activity"/>
    <property type="evidence" value="ECO:0007669"/>
    <property type="project" value="TreeGrafter"/>
</dbReference>
<dbReference type="AlphaFoldDB" id="A0A7R8X5A4"/>
<evidence type="ECO:0000256" key="7">
    <source>
        <dbReference type="ARBA" id="ARBA00022989"/>
    </source>
</evidence>
<evidence type="ECO:0000313" key="15">
    <source>
        <dbReference type="Proteomes" id="UP000677054"/>
    </source>
</evidence>
<evidence type="ECO:0000313" key="14">
    <source>
        <dbReference type="EMBL" id="CAD7241198.1"/>
    </source>
</evidence>
<keyword evidence="3" id="KW-1003">Cell membrane</keyword>
<comment type="subcellular location">
    <subcellularLocation>
        <location evidence="1">Cell membrane</location>
        <topology evidence="1">Multi-pass membrane protein</topology>
    </subcellularLocation>
</comment>
<dbReference type="InterPro" id="IPR001611">
    <property type="entry name" value="Leu-rich_rpt"/>
</dbReference>
<dbReference type="PANTHER" id="PTHR24372">
    <property type="entry name" value="GLYCOPROTEIN HORMONE RECEPTOR"/>
    <property type="match status" value="1"/>
</dbReference>
<dbReference type="GO" id="GO:0007189">
    <property type="term" value="P:adenylate cyclase-activating G protein-coupled receptor signaling pathway"/>
    <property type="evidence" value="ECO:0007669"/>
    <property type="project" value="TreeGrafter"/>
</dbReference>
<keyword evidence="6" id="KW-0677">Repeat</keyword>
<keyword evidence="5 12" id="KW-0812">Transmembrane</keyword>
<keyword evidence="15" id="KW-1185">Reference proteome</keyword>
<keyword evidence="9 12" id="KW-0472">Membrane</keyword>
<evidence type="ECO:0000256" key="11">
    <source>
        <dbReference type="ARBA" id="ARBA00023224"/>
    </source>
</evidence>
<feature type="domain" description="G-protein coupled receptors family 1 profile" evidence="13">
    <location>
        <begin position="319"/>
        <end position="576"/>
    </location>
</feature>